<dbReference type="PANTHER" id="PTHR37422">
    <property type="entry name" value="TEICHURONIC ACID BIOSYNTHESIS PROTEIN TUAE"/>
    <property type="match status" value="1"/>
</dbReference>
<feature type="transmembrane region" description="Helical" evidence="5">
    <location>
        <begin position="177"/>
        <end position="194"/>
    </location>
</feature>
<evidence type="ECO:0000256" key="3">
    <source>
        <dbReference type="ARBA" id="ARBA00022989"/>
    </source>
</evidence>
<keyword evidence="7" id="KW-0436">Ligase</keyword>
<evidence type="ECO:0000256" key="1">
    <source>
        <dbReference type="ARBA" id="ARBA00004141"/>
    </source>
</evidence>
<evidence type="ECO:0000259" key="6">
    <source>
        <dbReference type="Pfam" id="PF04932"/>
    </source>
</evidence>
<keyword evidence="2 5" id="KW-0812">Transmembrane</keyword>
<evidence type="ECO:0000256" key="4">
    <source>
        <dbReference type="ARBA" id="ARBA00023136"/>
    </source>
</evidence>
<dbReference type="InterPro" id="IPR007016">
    <property type="entry name" value="O-antigen_ligase-rel_domated"/>
</dbReference>
<sequence length="399" mass="43564">MTTNRRQAACLRWGGFAVIATCFCIPLSTSLMELGSALVILFWLGSGRATILGRLLRRQPAAALAALLFLYFLVAVSYSPADWGAAVAILMKYRELLLLPLVLSLALGDQALIRRAENGFVAGAMVLMLISYAMGLGLIPSAKYGNSLLFHITHSFFMALLAYWTLQRAIDRPRHRLPWASAFLLATANLIFITPGRTGMFTFAVLLGFAALQRLNLKKRLAGCLVLILLIPAGFMLSTNVSSRVQQALQDIIHYEPGTSRSSLGMRLDWWGNSIELIKERPLFGHGTGAFAVRQQELIAGGATMPSDNPHNEYLFIGVQLGLTGLALFLALLASQWVAAAGLERHRRFLLQGIVLTMATGCLMNSFLFDSHQGHFYAFLSALLLAAPPERPTTSVPAD</sequence>
<comment type="caution">
    <text evidence="7">The sequence shown here is derived from an EMBL/GenBank/DDBJ whole genome shotgun (WGS) entry which is preliminary data.</text>
</comment>
<evidence type="ECO:0000256" key="5">
    <source>
        <dbReference type="SAM" id="Phobius"/>
    </source>
</evidence>
<feature type="transmembrane region" description="Helical" evidence="5">
    <location>
        <begin position="148"/>
        <end position="165"/>
    </location>
</feature>
<protein>
    <submittedName>
        <fullName evidence="7">O-antigen ligase</fullName>
    </submittedName>
</protein>
<dbReference type="GO" id="GO:0016874">
    <property type="term" value="F:ligase activity"/>
    <property type="evidence" value="ECO:0007669"/>
    <property type="project" value="UniProtKB-KW"/>
</dbReference>
<dbReference type="PANTHER" id="PTHR37422:SF13">
    <property type="entry name" value="LIPOPOLYSACCHARIDE BIOSYNTHESIS PROTEIN PA4999-RELATED"/>
    <property type="match status" value="1"/>
</dbReference>
<feature type="transmembrane region" description="Helical" evidence="5">
    <location>
        <begin position="314"/>
        <end position="337"/>
    </location>
</feature>
<dbReference type="RefSeq" id="WP_183347588.1">
    <property type="nucleotide sequence ID" value="NZ_JACHEO010000001.1"/>
</dbReference>
<evidence type="ECO:0000313" key="8">
    <source>
        <dbReference type="Proteomes" id="UP000539642"/>
    </source>
</evidence>
<dbReference type="InterPro" id="IPR051533">
    <property type="entry name" value="WaaL-like"/>
</dbReference>
<dbReference type="Proteomes" id="UP000539642">
    <property type="component" value="Unassembled WGS sequence"/>
</dbReference>
<feature type="transmembrane region" description="Helical" evidence="5">
    <location>
        <begin position="34"/>
        <end position="53"/>
    </location>
</feature>
<feature type="transmembrane region" description="Helical" evidence="5">
    <location>
        <begin position="60"/>
        <end position="79"/>
    </location>
</feature>
<keyword evidence="8" id="KW-1185">Reference proteome</keyword>
<dbReference type="Pfam" id="PF04932">
    <property type="entry name" value="Wzy_C"/>
    <property type="match status" value="1"/>
</dbReference>
<feature type="domain" description="O-antigen ligase-related" evidence="6">
    <location>
        <begin position="183"/>
        <end position="330"/>
    </location>
</feature>
<dbReference type="AlphaFoldDB" id="A0A840ULH1"/>
<feature type="transmembrane region" description="Helical" evidence="5">
    <location>
        <begin position="349"/>
        <end position="369"/>
    </location>
</feature>
<organism evidence="7 8">
    <name type="scientific">Desulfoprunum benzoelyticum</name>
    <dbReference type="NCBI Taxonomy" id="1506996"/>
    <lineage>
        <taxon>Bacteria</taxon>
        <taxon>Pseudomonadati</taxon>
        <taxon>Thermodesulfobacteriota</taxon>
        <taxon>Desulfobulbia</taxon>
        <taxon>Desulfobulbales</taxon>
        <taxon>Desulfobulbaceae</taxon>
        <taxon>Desulfoprunum</taxon>
    </lineage>
</organism>
<gene>
    <name evidence="7" type="ORF">HNQ81_000319</name>
</gene>
<feature type="transmembrane region" description="Helical" evidence="5">
    <location>
        <begin position="85"/>
        <end position="107"/>
    </location>
</feature>
<accession>A0A840ULH1</accession>
<comment type="subcellular location">
    <subcellularLocation>
        <location evidence="1">Membrane</location>
        <topology evidence="1">Multi-pass membrane protein</topology>
    </subcellularLocation>
</comment>
<keyword evidence="4 5" id="KW-0472">Membrane</keyword>
<keyword evidence="3 5" id="KW-1133">Transmembrane helix</keyword>
<evidence type="ECO:0000256" key="2">
    <source>
        <dbReference type="ARBA" id="ARBA00022692"/>
    </source>
</evidence>
<name>A0A840ULH1_9BACT</name>
<feature type="transmembrane region" description="Helical" evidence="5">
    <location>
        <begin position="119"/>
        <end position="142"/>
    </location>
</feature>
<dbReference type="EMBL" id="JACHEO010000001">
    <property type="protein sequence ID" value="MBB5346612.1"/>
    <property type="molecule type" value="Genomic_DNA"/>
</dbReference>
<feature type="transmembrane region" description="Helical" evidence="5">
    <location>
        <begin position="224"/>
        <end position="241"/>
    </location>
</feature>
<evidence type="ECO:0000313" key="7">
    <source>
        <dbReference type="EMBL" id="MBB5346612.1"/>
    </source>
</evidence>
<dbReference type="GO" id="GO:0016020">
    <property type="term" value="C:membrane"/>
    <property type="evidence" value="ECO:0007669"/>
    <property type="project" value="UniProtKB-SubCell"/>
</dbReference>
<reference evidence="7 8" key="1">
    <citation type="submission" date="2020-08" db="EMBL/GenBank/DDBJ databases">
        <title>Genomic Encyclopedia of Type Strains, Phase IV (KMG-IV): sequencing the most valuable type-strain genomes for metagenomic binning, comparative biology and taxonomic classification.</title>
        <authorList>
            <person name="Goeker M."/>
        </authorList>
    </citation>
    <scope>NUCLEOTIDE SEQUENCE [LARGE SCALE GENOMIC DNA]</scope>
    <source>
        <strain evidence="7 8">DSM 28570</strain>
    </source>
</reference>
<proteinExistence type="predicted"/>